<gene>
    <name evidence="3" type="ORF">KCV87_34905</name>
</gene>
<dbReference type="Proteomes" id="UP000677152">
    <property type="component" value="Chromosome"/>
</dbReference>
<dbReference type="GO" id="GO:0004066">
    <property type="term" value="F:asparagine synthase (glutamine-hydrolyzing) activity"/>
    <property type="evidence" value="ECO:0007669"/>
    <property type="project" value="InterPro"/>
</dbReference>
<sequence>MGRTGKPSDGRSGVGSASWFVVLPDLVGAGRVLRRLPGGSVLVAHRSGRPWVVGSGTPVSQEDGVVVIGGAGTGGGAEVAVRLGLDVLAVPVGRGSALDRVRAGSRHLSASVDGGVRVQGTASGLRRVFHARVDGVDLACDRADVLAAAASAPVDEDVLAALLLGDRLPHPLADLTPWRGVTAVPAGSALELRSDGGTRTRRWWTPPEPVLGIEDGAAGLRRALEEAVRLRGDAVTAGPGGIGAAVLGLLADRRGALTATDAATDAATGKATTRATDLPAPLPCAPPGPLPRLCGHGADEVAGAPVEYLHDLARRNPRAAWQHLAAHRARHRWAVADVLRGFADRRDHRAWLLDQARSLHDDAVPPLGWGAPPRLPPWVSVEAAAGVAALLRAHSDAAPLAPQRGRHSHLHRVRAVAASCRVAAQVGGGEFPFLDDRVVEACLAVRAEQRGAPWTRAPLLTAAVPDVAQPRENRTAAHPGGDRLDELVEDSPLTALGVVDPDAVRAQLAVPEPRWATALAHTLAVAAWRPGGAHERP</sequence>
<feature type="domain" description="Asparagine synthetase" evidence="2">
    <location>
        <begin position="293"/>
        <end position="528"/>
    </location>
</feature>
<dbReference type="AlphaFoldDB" id="A0AA45L6W9"/>
<dbReference type="InterPro" id="IPR001962">
    <property type="entry name" value="Asn_synthase"/>
</dbReference>
<dbReference type="GO" id="GO:0006529">
    <property type="term" value="P:asparagine biosynthetic process"/>
    <property type="evidence" value="ECO:0007669"/>
    <property type="project" value="InterPro"/>
</dbReference>
<dbReference type="EMBL" id="CP073249">
    <property type="protein sequence ID" value="QUF04432.1"/>
    <property type="molecule type" value="Genomic_DNA"/>
</dbReference>
<protein>
    <recommendedName>
        <fullName evidence="2">Asparagine synthetase domain-containing protein</fullName>
    </recommendedName>
</protein>
<evidence type="ECO:0000313" key="3">
    <source>
        <dbReference type="EMBL" id="QUF04432.1"/>
    </source>
</evidence>
<name>A0AA45L6W9_9PSEU</name>
<evidence type="ECO:0000313" key="4">
    <source>
        <dbReference type="Proteomes" id="UP000677152"/>
    </source>
</evidence>
<reference evidence="3" key="1">
    <citation type="submission" date="2021-04" db="EMBL/GenBank/DDBJ databases">
        <title>Genomic sequence of Actinosynnema pretiosum subsp. pretiosum ATCC 31280 (C-14919).</title>
        <authorList>
            <person name="Bai L."/>
            <person name="Wang X."/>
            <person name="Xiao Y."/>
        </authorList>
    </citation>
    <scope>NUCLEOTIDE SEQUENCE</scope>
    <source>
        <strain evidence="3">ATCC 31280</strain>
    </source>
</reference>
<feature type="region of interest" description="Disordered" evidence="1">
    <location>
        <begin position="261"/>
        <end position="281"/>
    </location>
</feature>
<accession>A0AA45L6W9</accession>
<feature type="compositionally biased region" description="Low complexity" evidence="1">
    <location>
        <begin position="261"/>
        <end position="279"/>
    </location>
</feature>
<organism evidence="3 4">
    <name type="scientific">Actinosynnema pretiosum subsp. pretiosum</name>
    <dbReference type="NCBI Taxonomy" id="103721"/>
    <lineage>
        <taxon>Bacteria</taxon>
        <taxon>Bacillati</taxon>
        <taxon>Actinomycetota</taxon>
        <taxon>Actinomycetes</taxon>
        <taxon>Pseudonocardiales</taxon>
        <taxon>Pseudonocardiaceae</taxon>
        <taxon>Actinosynnema</taxon>
    </lineage>
</organism>
<evidence type="ECO:0000259" key="2">
    <source>
        <dbReference type="Pfam" id="PF00733"/>
    </source>
</evidence>
<evidence type="ECO:0000256" key="1">
    <source>
        <dbReference type="SAM" id="MobiDB-lite"/>
    </source>
</evidence>
<dbReference type="Pfam" id="PF00733">
    <property type="entry name" value="Asn_synthase"/>
    <property type="match status" value="1"/>
</dbReference>
<proteinExistence type="predicted"/>